<keyword evidence="4" id="KW-0472">Membrane</keyword>
<dbReference type="Proteomes" id="UP001187531">
    <property type="component" value="Unassembled WGS sequence"/>
</dbReference>
<dbReference type="GO" id="GO:0008194">
    <property type="term" value="F:UDP-glycosyltransferase activity"/>
    <property type="evidence" value="ECO:0007669"/>
    <property type="project" value="InterPro"/>
</dbReference>
<evidence type="ECO:0008006" key="7">
    <source>
        <dbReference type="Google" id="ProtNLM"/>
    </source>
</evidence>
<proteinExistence type="inferred from homology"/>
<dbReference type="Pfam" id="PF00201">
    <property type="entry name" value="UDPGT"/>
    <property type="match status" value="1"/>
</dbReference>
<dbReference type="InterPro" id="IPR050271">
    <property type="entry name" value="UDP-glycosyltransferase"/>
</dbReference>
<comment type="similarity">
    <text evidence="1">Belongs to the UDP-glycosyltransferase family.</text>
</comment>
<keyword evidence="4" id="KW-0812">Transmembrane</keyword>
<keyword evidence="4" id="KW-1133">Transmembrane helix</keyword>
<evidence type="ECO:0000256" key="2">
    <source>
        <dbReference type="ARBA" id="ARBA00022676"/>
    </source>
</evidence>
<protein>
    <recommendedName>
        <fullName evidence="7">UDP-glycosyltransferases domain-containing protein</fullName>
    </recommendedName>
</protein>
<comment type="caution">
    <text evidence="5">The sequence shown here is derived from an EMBL/GenBank/DDBJ whole genome shotgun (WGS) entry which is preliminary data.</text>
</comment>
<keyword evidence="3" id="KW-0808">Transferase</keyword>
<dbReference type="PANTHER" id="PTHR48043:SF145">
    <property type="entry name" value="FI06409P-RELATED"/>
    <property type="match status" value="1"/>
</dbReference>
<dbReference type="PANTHER" id="PTHR48043">
    <property type="entry name" value="EG:EG0003.4 PROTEIN-RELATED"/>
    <property type="match status" value="1"/>
</dbReference>
<dbReference type="AlphaFoldDB" id="A0AA88L3W0"/>
<reference evidence="5" key="1">
    <citation type="submission" date="2023-07" db="EMBL/GenBank/DDBJ databases">
        <title>Chromosome-level genome assembly of Artemia franciscana.</title>
        <authorList>
            <person name="Jo E."/>
        </authorList>
    </citation>
    <scope>NUCLEOTIDE SEQUENCE</scope>
    <source>
        <tissue evidence="5">Whole body</tissue>
    </source>
</reference>
<evidence type="ECO:0000313" key="6">
    <source>
        <dbReference type="Proteomes" id="UP001187531"/>
    </source>
</evidence>
<dbReference type="FunFam" id="3.40.50.2000:FF:000050">
    <property type="entry name" value="UDP-glucuronosyltransferase"/>
    <property type="match status" value="1"/>
</dbReference>
<feature type="transmembrane region" description="Helical" evidence="4">
    <location>
        <begin position="574"/>
        <end position="592"/>
    </location>
</feature>
<evidence type="ECO:0000256" key="3">
    <source>
        <dbReference type="ARBA" id="ARBA00022679"/>
    </source>
</evidence>
<evidence type="ECO:0000256" key="1">
    <source>
        <dbReference type="ARBA" id="ARBA00009995"/>
    </source>
</evidence>
<name>A0AA88L3W0_ARTSF</name>
<gene>
    <name evidence="5" type="ORF">QYM36_014783</name>
</gene>
<dbReference type="PROSITE" id="PS00375">
    <property type="entry name" value="UDPGT"/>
    <property type="match status" value="1"/>
</dbReference>
<keyword evidence="2" id="KW-0328">Glycosyltransferase</keyword>
<evidence type="ECO:0000313" key="5">
    <source>
        <dbReference type="EMBL" id="KAK2706860.1"/>
    </source>
</evidence>
<evidence type="ECO:0000256" key="4">
    <source>
        <dbReference type="SAM" id="Phobius"/>
    </source>
</evidence>
<accession>A0AA88L3W0</accession>
<dbReference type="SUPFAM" id="SSF53756">
    <property type="entry name" value="UDP-Glycosyltransferase/glycogen phosphorylase"/>
    <property type="match status" value="1"/>
</dbReference>
<dbReference type="InterPro" id="IPR002213">
    <property type="entry name" value="UDP_glucos_trans"/>
</dbReference>
<dbReference type="Gene3D" id="3.40.50.2000">
    <property type="entry name" value="Glycogen Phosphorylase B"/>
    <property type="match status" value="2"/>
</dbReference>
<dbReference type="EMBL" id="JAVRJZ010000019">
    <property type="protein sequence ID" value="KAK2706860.1"/>
    <property type="molecule type" value="Genomic_DNA"/>
</dbReference>
<dbReference type="InterPro" id="IPR035595">
    <property type="entry name" value="UDP_glycos_trans_CS"/>
</dbReference>
<organism evidence="5 6">
    <name type="scientific">Artemia franciscana</name>
    <name type="common">Brine shrimp</name>
    <name type="synonym">Artemia sanfranciscana</name>
    <dbReference type="NCBI Taxonomy" id="6661"/>
    <lineage>
        <taxon>Eukaryota</taxon>
        <taxon>Metazoa</taxon>
        <taxon>Ecdysozoa</taxon>
        <taxon>Arthropoda</taxon>
        <taxon>Crustacea</taxon>
        <taxon>Branchiopoda</taxon>
        <taxon>Anostraca</taxon>
        <taxon>Artemiidae</taxon>
        <taxon>Artemia</taxon>
    </lineage>
</organism>
<keyword evidence="6" id="KW-1185">Reference proteome</keyword>
<dbReference type="CDD" id="cd03784">
    <property type="entry name" value="GT1_Gtf-like"/>
    <property type="match status" value="1"/>
</dbReference>
<sequence length="615" mass="69909">MFDNKEESFHIFKVLWKNVNLMSEVALMMHENEKLKQIIHQDYDLVVFSLIFSELMLPIATERGIPFIVISPNALFGGYSKYFGVQIHPSYVPSLMTKIINSRMFTACLIFCVYFSLAHTSKILVVQPLGTKSHLNSIVPLINELVNRGHHITYLNFEYNKNVDREVEQLQIKSGANGSATLLPNLFEAQNKAYMRFDTLMTVAAHIPKVATEVYETPEVQQVIWRKYDLVIFAILTAHILLPVATENGTPFIIITPNVPVSGLYGVEEASSYVPNMFLDFVPPLSFTQRTINYLVNKGFQLTSTYGIYFIYDGFNRKYFPKMKPLSEQMGQVGAVFTNSHVVTAYPMSLHPGMVEIGGVQCREAEILPKDLEDFIDEGKDGFILLSLGSAIPMKYVPEKKRQALFNVFSKLSQQVFIKWDGEAPSTVPSNVKLLKWAPQQDLLGHSNIRLFVTHGGLYSLQEAIFHSTPVIGIPVGNDQGQNLARAEKEGYAKVLTWEELDENTLGSAINEVLYNESYKINAERLSNIFRDQPETPLQRAVYWIEYIIRHKGAHHLKHPGLHLPWYQTSLFDVLLFLGAIVLIIVYINFVIARRILQKITRGTKTPVTKNKKKQ</sequence>